<dbReference type="Gene3D" id="2.30.40.10">
    <property type="entry name" value="Urease, subunit C, domain 1"/>
    <property type="match status" value="1"/>
</dbReference>
<name>A0A919IXA2_9ACTN</name>
<dbReference type="InterPro" id="IPR010252">
    <property type="entry name" value="HutF"/>
</dbReference>
<feature type="region of interest" description="Disordered" evidence="2">
    <location>
        <begin position="33"/>
        <end position="75"/>
    </location>
</feature>
<dbReference type="InterPro" id="IPR032466">
    <property type="entry name" value="Metal_Hydrolase"/>
</dbReference>
<evidence type="ECO:0000256" key="1">
    <source>
        <dbReference type="ARBA" id="ARBA00022801"/>
    </source>
</evidence>
<keyword evidence="5" id="KW-1185">Reference proteome</keyword>
<dbReference type="SUPFAM" id="SSF51338">
    <property type="entry name" value="Composite domain of metallo-dependent hydrolases"/>
    <property type="match status" value="1"/>
</dbReference>
<reference evidence="4" key="1">
    <citation type="submission" date="2021-01" db="EMBL/GenBank/DDBJ databases">
        <title>Whole genome shotgun sequence of Actinoplanes ferrugineus NBRC 15555.</title>
        <authorList>
            <person name="Komaki H."/>
            <person name="Tamura T."/>
        </authorList>
    </citation>
    <scope>NUCLEOTIDE SEQUENCE</scope>
    <source>
        <strain evidence="4">NBRC 15555</strain>
    </source>
</reference>
<feature type="compositionally biased region" description="Low complexity" evidence="2">
    <location>
        <begin position="63"/>
        <end position="75"/>
    </location>
</feature>
<evidence type="ECO:0000313" key="4">
    <source>
        <dbReference type="EMBL" id="GIE09642.1"/>
    </source>
</evidence>
<dbReference type="InterPro" id="IPR006680">
    <property type="entry name" value="Amidohydro-rel"/>
</dbReference>
<dbReference type="RefSeq" id="WP_203816249.1">
    <property type="nucleotide sequence ID" value="NZ_BAAABP010000007.1"/>
</dbReference>
<dbReference type="Gene3D" id="3.20.20.140">
    <property type="entry name" value="Metal-dependent hydrolases"/>
    <property type="match status" value="1"/>
</dbReference>
<gene>
    <name evidence="4" type="ORF">Afe05nite_14820</name>
</gene>
<dbReference type="EMBL" id="BOMM01000010">
    <property type="protein sequence ID" value="GIE09642.1"/>
    <property type="molecule type" value="Genomic_DNA"/>
</dbReference>
<dbReference type="AlphaFoldDB" id="A0A919IXA2"/>
<dbReference type="InterPro" id="IPR050287">
    <property type="entry name" value="MTA/SAH_deaminase"/>
</dbReference>
<dbReference type="Proteomes" id="UP000598174">
    <property type="component" value="Unassembled WGS sequence"/>
</dbReference>
<evidence type="ECO:0000259" key="3">
    <source>
        <dbReference type="Pfam" id="PF01979"/>
    </source>
</evidence>
<organism evidence="4 5">
    <name type="scientific">Paractinoplanes ferrugineus</name>
    <dbReference type="NCBI Taxonomy" id="113564"/>
    <lineage>
        <taxon>Bacteria</taxon>
        <taxon>Bacillati</taxon>
        <taxon>Actinomycetota</taxon>
        <taxon>Actinomycetes</taxon>
        <taxon>Micromonosporales</taxon>
        <taxon>Micromonosporaceae</taxon>
        <taxon>Paractinoplanes</taxon>
    </lineage>
</organism>
<accession>A0A919IXA2</accession>
<protein>
    <submittedName>
        <fullName evidence="4">Formimidoylglutamate deiminase</fullName>
    </submittedName>
</protein>
<feature type="domain" description="Amidohydrolase-related" evidence="3">
    <location>
        <begin position="85"/>
        <end position="444"/>
    </location>
</feature>
<dbReference type="NCBIfam" id="TIGR02022">
    <property type="entry name" value="hutF"/>
    <property type="match status" value="1"/>
</dbReference>
<keyword evidence="1" id="KW-0378">Hydrolase</keyword>
<dbReference type="Pfam" id="PF01979">
    <property type="entry name" value="Amidohydro_1"/>
    <property type="match status" value="1"/>
</dbReference>
<comment type="caution">
    <text evidence="4">The sequence shown here is derived from an EMBL/GenBank/DDBJ whole genome shotgun (WGS) entry which is preliminary data.</text>
</comment>
<evidence type="ECO:0000256" key="2">
    <source>
        <dbReference type="SAM" id="MobiDB-lite"/>
    </source>
</evidence>
<dbReference type="InterPro" id="IPR011059">
    <property type="entry name" value="Metal-dep_hydrolase_composite"/>
</dbReference>
<dbReference type="PANTHER" id="PTHR43794:SF11">
    <property type="entry name" value="AMIDOHYDROLASE-RELATED DOMAIN-CONTAINING PROTEIN"/>
    <property type="match status" value="1"/>
</dbReference>
<dbReference type="GO" id="GO:0016810">
    <property type="term" value="F:hydrolase activity, acting on carbon-nitrogen (but not peptide) bonds"/>
    <property type="evidence" value="ECO:0007669"/>
    <property type="project" value="InterPro"/>
</dbReference>
<dbReference type="NCBIfam" id="NF006681">
    <property type="entry name" value="PRK09229.1-2"/>
    <property type="match status" value="1"/>
</dbReference>
<evidence type="ECO:0000313" key="5">
    <source>
        <dbReference type="Proteomes" id="UP000598174"/>
    </source>
</evidence>
<dbReference type="PANTHER" id="PTHR43794">
    <property type="entry name" value="AMINOHYDROLASE SSNA-RELATED"/>
    <property type="match status" value="1"/>
</dbReference>
<proteinExistence type="predicted"/>
<sequence length="466" mass="48734">MTTYLADYAWLGDRLARDVHLEVHDGRFTAINADKAGMPGRPAAGGGASAGAADAGPGGGAAGPDAAGPDAAGPDAAGVERLPGLVLPGFANAHSHAFHRALRGRTHHGGPGSFWTWRDLMYETAATLDPDGYLRLARAVFAEMALSGITAVGEFHYLHHSPDGTPYADPNAMGHALIEAAQQAGLRITLLDTLYLQSGVDGQPPDGVQRRFSDRTPQRWAERVAGLAAAPHARIGAAIHSVRAVAAHHLEELGGFRPLHLHLSEQPAENEQCRAAHGCTPTELLDRHGILGPDTTAVHATHLTDNDVKRLGDSRTTICMCPTTERDLADGIGRARDLADAGSPVSLGSDSHAVIDMLAEARALEMNERLATRQRGRFTPADLITAATAHASIGWPDAGAIAVGNRADLVCLSLDSVRTAGADPAAAILAATASDVTHVIVDGRPIVVDGRHTTIDVPRALAEVLR</sequence>
<dbReference type="SUPFAM" id="SSF51556">
    <property type="entry name" value="Metallo-dependent hydrolases"/>
    <property type="match status" value="1"/>
</dbReference>